<evidence type="ECO:0008006" key="4">
    <source>
        <dbReference type="Google" id="ProtNLM"/>
    </source>
</evidence>
<feature type="compositionally biased region" description="Basic and acidic residues" evidence="1">
    <location>
        <begin position="75"/>
        <end position="97"/>
    </location>
</feature>
<gene>
    <name evidence="2" type="ORF">MCW_00028</name>
</gene>
<reference evidence="2 3" key="1">
    <citation type="submission" date="2012-03" db="EMBL/GenBank/DDBJ databases">
        <title>The Genome Sequence of Bartonella washoensis 085-0475.</title>
        <authorList>
            <consortium name="The Broad Institute Genome Sequencing Platform"/>
            <consortium name="The Broad Institute Genome Sequencing Center for Infectious Disease"/>
            <person name="Feldgarden M."/>
            <person name="Kirby J."/>
            <person name="Kosoy M."/>
            <person name="Birtles R."/>
            <person name="Probert W.S."/>
            <person name="Chiaraviglio L."/>
            <person name="Young S.K."/>
            <person name="Zeng Q."/>
            <person name="Gargeya S."/>
            <person name="Fitzgerald M."/>
            <person name="Haas B."/>
            <person name="Abouelleil A."/>
            <person name="Alvarado L."/>
            <person name="Arachchi H.M."/>
            <person name="Berlin A."/>
            <person name="Chapman S.B."/>
            <person name="Gearin G."/>
            <person name="Goldberg J."/>
            <person name="Griggs A."/>
            <person name="Gujja S."/>
            <person name="Hansen M."/>
            <person name="Heiman D."/>
            <person name="Howarth C."/>
            <person name="Larimer J."/>
            <person name="Lui A."/>
            <person name="MacDonald P.J.P."/>
            <person name="McCowen C."/>
            <person name="Montmayeur A."/>
            <person name="Murphy C."/>
            <person name="Neiman D."/>
            <person name="Pearson M."/>
            <person name="Priest M."/>
            <person name="Roberts A."/>
            <person name="Saif S."/>
            <person name="Shea T."/>
            <person name="Sisk P."/>
            <person name="Stolte C."/>
            <person name="Sykes S."/>
            <person name="Wortman J."/>
            <person name="Nusbaum C."/>
            <person name="Birren B."/>
        </authorList>
    </citation>
    <scope>NUCLEOTIDE SEQUENCE [LARGE SCALE GENOMIC DNA]</scope>
    <source>
        <strain evidence="2 3">085-0475</strain>
    </source>
</reference>
<dbReference type="RefSeq" id="WP_006924821.1">
    <property type="nucleotide sequence ID" value="NZ_JH725101.1"/>
</dbReference>
<feature type="compositionally biased region" description="Basic and acidic residues" evidence="1">
    <location>
        <begin position="197"/>
        <end position="207"/>
    </location>
</feature>
<dbReference type="OrthoDB" id="7922595at2"/>
<feature type="compositionally biased region" description="Polar residues" evidence="1">
    <location>
        <begin position="139"/>
        <end position="154"/>
    </location>
</feature>
<organism evidence="2 3">
    <name type="scientific">Cardidatus Bartonella washoeensis 085-0475</name>
    <dbReference type="NCBI Taxonomy" id="1094564"/>
    <lineage>
        <taxon>Bacteria</taxon>
        <taxon>Pseudomonadati</taxon>
        <taxon>Pseudomonadota</taxon>
        <taxon>Alphaproteobacteria</taxon>
        <taxon>Hyphomicrobiales</taxon>
        <taxon>Bartonellaceae</taxon>
        <taxon>Bartonella</taxon>
    </lineage>
</organism>
<feature type="compositionally biased region" description="Basic and acidic residues" evidence="1">
    <location>
        <begin position="164"/>
        <end position="174"/>
    </location>
</feature>
<feature type="compositionally biased region" description="Polar residues" evidence="1">
    <location>
        <begin position="1"/>
        <end position="12"/>
    </location>
</feature>
<feature type="compositionally biased region" description="Polar residues" evidence="1">
    <location>
        <begin position="23"/>
        <end position="32"/>
    </location>
</feature>
<dbReference type="STRING" id="1094564.MCW_00028"/>
<feature type="compositionally biased region" description="Polar residues" evidence="1">
    <location>
        <begin position="98"/>
        <end position="107"/>
    </location>
</feature>
<dbReference type="EMBL" id="AILX01000002">
    <property type="protein sequence ID" value="EJF86805.1"/>
    <property type="molecule type" value="Genomic_DNA"/>
</dbReference>
<feature type="compositionally biased region" description="Polar residues" evidence="1">
    <location>
        <begin position="563"/>
        <end position="590"/>
    </location>
</feature>
<dbReference type="Proteomes" id="UP000002646">
    <property type="component" value="Unassembled WGS sequence"/>
</dbReference>
<dbReference type="AlphaFoldDB" id="J1JQX9"/>
<feature type="compositionally biased region" description="Basic and acidic residues" evidence="1">
    <location>
        <begin position="39"/>
        <end position="58"/>
    </location>
</feature>
<accession>J1JQX9</accession>
<name>J1JQX9_9HYPH</name>
<feature type="region of interest" description="Disordered" evidence="1">
    <location>
        <begin position="1"/>
        <end position="309"/>
    </location>
</feature>
<dbReference type="NCBIfam" id="NF033856">
    <property type="entry name" value="T4SS_effec_BID"/>
    <property type="match status" value="2"/>
</dbReference>
<comment type="caution">
    <text evidence="2">The sequence shown here is derived from an EMBL/GenBank/DDBJ whole genome shotgun (WGS) entry which is preliminary data.</text>
</comment>
<evidence type="ECO:0000256" key="1">
    <source>
        <dbReference type="SAM" id="MobiDB-lite"/>
    </source>
</evidence>
<sequence>MKKNQSATSATLSVKELKKRYEQPTSDTSPKVSRSADASPKDKRQPSSKLEELKKRYEQPISDTSPKVSRSADASPKDKRQPHTPENQEKLQKRHEQSSTMPEQSVPQAPLYATPAPQQPVGIAPQRPPRLKDKEKPNVQESKALNETSASQQPIRMAPQRPPRLKDKELKKPNVQESEALNETPAPPKPPRTYVSEQKRVPSRQEDEGIYATPRPQTPPRLKDKEKPNVQEGEALNETLAPPKPPRTYVSEQKRAPSQQEDEEIYATPRPQTPPRTHVSEQKRASSQQADEELYATARPQTPPRTHKTSANTMERMLLIDAYEEEIRHWCGIVYGDRLILDKRLQEIRENPAMGEQLSWEVSENPQYISKLAGKKMLGLKTKARKAAEENFSSLCDAINGFTYTLKYTQQSTVQVSEIEQNPHEEQSTQNVQKVENLEQPPSPEKEREPLSLREIADRVQKDPSVLYGQAEIRYWCKLVYNDPLLLQDRTEDIQKVPVMGEELLWQISNNPTYFSKLAGKQMLGIKSSARKTAEENLSTLCIAIEDYTNTVKQVREKIVQEHQAQQNDQRQSPRLAQNLQKQQTLSQSPKLPEKTVTARCDAAETSRQEQQNPPDVRPRKVGKAQGIAFTH</sequence>
<dbReference type="PATRIC" id="fig|1094564.3.peg.37"/>
<proteinExistence type="predicted"/>
<protein>
    <recommendedName>
        <fullName evidence="4">Bartonella effector protein BID domain-containing protein</fullName>
    </recommendedName>
</protein>
<evidence type="ECO:0000313" key="3">
    <source>
        <dbReference type="Proteomes" id="UP000002646"/>
    </source>
</evidence>
<dbReference type="HOGENOM" id="CLU_027632_1_0_5"/>
<feature type="region of interest" description="Disordered" evidence="1">
    <location>
        <begin position="562"/>
        <end position="632"/>
    </location>
</feature>
<evidence type="ECO:0000313" key="2">
    <source>
        <dbReference type="EMBL" id="EJF86805.1"/>
    </source>
</evidence>
<feature type="region of interest" description="Disordered" evidence="1">
    <location>
        <begin position="421"/>
        <end position="450"/>
    </location>
</feature>